<dbReference type="EMBL" id="NJGU01000006">
    <property type="protein sequence ID" value="OWY28883.1"/>
    <property type="molecule type" value="Genomic_DNA"/>
</dbReference>
<dbReference type="SUPFAM" id="SSF63411">
    <property type="entry name" value="LuxS/MPP-like metallohydrolase"/>
    <property type="match status" value="4"/>
</dbReference>
<feature type="region of interest" description="Disordered" evidence="4">
    <location>
        <begin position="56"/>
        <end position="77"/>
    </location>
</feature>
<feature type="compositionally biased region" description="Low complexity" evidence="4">
    <location>
        <begin position="56"/>
        <end position="73"/>
    </location>
</feature>
<evidence type="ECO:0000259" key="6">
    <source>
        <dbReference type="Pfam" id="PF00675"/>
    </source>
</evidence>
<dbReference type="PANTHER" id="PTHR11851:SF49">
    <property type="entry name" value="MITOCHONDRIAL-PROCESSING PEPTIDASE SUBUNIT ALPHA"/>
    <property type="match status" value="1"/>
</dbReference>
<accession>A0A246WR47</accession>
<dbReference type="Proteomes" id="UP000197596">
    <property type="component" value="Unassembled WGS sequence"/>
</dbReference>
<dbReference type="InterPro" id="IPR001431">
    <property type="entry name" value="Pept_M16_Zn_BS"/>
</dbReference>
<dbReference type="Gene3D" id="3.30.830.10">
    <property type="entry name" value="Metalloenzyme, LuxS/M16 peptidase-like"/>
    <property type="match status" value="4"/>
</dbReference>
<feature type="signal peptide" evidence="5">
    <location>
        <begin position="1"/>
        <end position="44"/>
    </location>
</feature>
<feature type="domain" description="Peptidase M16 C-terminal" evidence="7">
    <location>
        <begin position="248"/>
        <end position="423"/>
    </location>
</feature>
<dbReference type="Pfam" id="PF00675">
    <property type="entry name" value="Peptidase_M16"/>
    <property type="match status" value="1"/>
</dbReference>
<dbReference type="GO" id="GO:0004222">
    <property type="term" value="F:metalloendopeptidase activity"/>
    <property type="evidence" value="ECO:0007669"/>
    <property type="project" value="InterPro"/>
</dbReference>
<comment type="similarity">
    <text evidence="2 3">Belongs to the peptidase M16 family.</text>
</comment>
<evidence type="ECO:0000259" key="7">
    <source>
        <dbReference type="Pfam" id="PF05193"/>
    </source>
</evidence>
<dbReference type="InterPro" id="IPR050361">
    <property type="entry name" value="MPP/UQCRC_Complex"/>
</dbReference>
<dbReference type="InterPro" id="IPR011249">
    <property type="entry name" value="Metalloenz_LuxS/M16"/>
</dbReference>
<evidence type="ECO:0000256" key="1">
    <source>
        <dbReference type="ARBA" id="ARBA00001947"/>
    </source>
</evidence>
<protein>
    <submittedName>
        <fullName evidence="8">Pseudouridine synthase</fullName>
    </submittedName>
</protein>
<feature type="domain" description="Peptidase M16 C-terminal" evidence="7">
    <location>
        <begin position="700"/>
        <end position="878"/>
    </location>
</feature>
<evidence type="ECO:0000256" key="3">
    <source>
        <dbReference type="RuleBase" id="RU004447"/>
    </source>
</evidence>
<gene>
    <name evidence="8" type="ORF">CEJ42_13025</name>
</gene>
<dbReference type="GO" id="GO:0046872">
    <property type="term" value="F:metal ion binding"/>
    <property type="evidence" value="ECO:0007669"/>
    <property type="project" value="InterPro"/>
</dbReference>
<feature type="domain" description="Peptidase M16 N-terminal" evidence="6">
    <location>
        <begin position="101"/>
        <end position="240"/>
    </location>
</feature>
<evidence type="ECO:0000256" key="4">
    <source>
        <dbReference type="SAM" id="MobiDB-lite"/>
    </source>
</evidence>
<keyword evidence="5" id="KW-0732">Signal</keyword>
<evidence type="ECO:0000313" key="9">
    <source>
        <dbReference type="Proteomes" id="UP000197596"/>
    </source>
</evidence>
<dbReference type="InterPro" id="IPR007863">
    <property type="entry name" value="Peptidase_M16_C"/>
</dbReference>
<evidence type="ECO:0000256" key="2">
    <source>
        <dbReference type="ARBA" id="ARBA00007261"/>
    </source>
</evidence>
<evidence type="ECO:0000313" key="8">
    <source>
        <dbReference type="EMBL" id="OWY28883.1"/>
    </source>
</evidence>
<sequence length="953" mass="105169">MPDPSSFPQENKLPFRAPRISVFAVSLSVTLLSLPALPVLSAHAADTAETVARPARAKPAPATAKAQPAALPPGVTQGPSAEGITEYRFANGFKLLMFPDDSKPTVTVNITYLVGSRHENYGETGMAHLLEHLMFKGSPNYPAIPQEFSKRGMNFNGTTWLDRTNYYETFQAGEDNLRWAISMEADRMLRSKIARKDLDSEMTVVRNEFESGETQPNSVMLKRMQSVAYDWHSYGRATIGNRSDIENVKIENLQAFYRTYYQPDNAVLLIAGKFDPAQTLQWVNQTFGRMPKPTRKLPEFWTVEPAQDGERQFVIRRKGDIQLVAVAYKMPSSLHPDANALSFAGAILADTPNGRLHKSLVETGRASGIYQMQLNGYAPGLQMIVAVVKPGVDIEPVKQELVASIESFAATPPTDEEIARLRRESANIFEKLQNNPQQLAVSMSSAIALGDWRLLFADRDDEQRVSSAQVAAAAAKYFRRDNRTVGLYLPEDQPQRTDVPAAPSVESLVAQYKPRPPVAAGEAFEPAPGNIQQRSTLVPAGQAPHTMLKLALLPKKSRGETVSVRLNLEFGDEQTLFGQRAVAQLAAAMLMRGNQQFNRQQLADEFARLKISGNVYTFQTTRENLAPAIRLVADVLRRPRFDASEFEQLKNETLVSLEASRNEPEARAAEALSLHFNHYPAGDWRAAQTLDERVAAIRAVTLEQVKDFHRRFYGASNGELAVVGDFDPAVARKAIDDGFGGWASAAPYARVLPTWADIAATRQVINTPDKENGVYYARQNVRLLDTAPDYAALAVANYLLGGASLKSRLADRVRQQDGLSYGIASGLNVGAISDAGSFVVRAIAAPQNLDRVDAAVREEIARVLKDGFTQDELLRAKSGILQQRNQQRATDGGIATGWTSLMNLDRDFLWQQQLDLKIADLTLEQINAAARKYFDPARMSVVIARDEAKAAQK</sequence>
<dbReference type="InterPro" id="IPR011765">
    <property type="entry name" value="Pept_M16_N"/>
</dbReference>
<feature type="chain" id="PRO_5012038070" evidence="5">
    <location>
        <begin position="45"/>
        <end position="953"/>
    </location>
</feature>
<name>A0A246WR47_9BURK</name>
<comment type="cofactor">
    <cofactor evidence="1">
        <name>Zn(2+)</name>
        <dbReference type="ChEBI" id="CHEBI:29105"/>
    </cofactor>
</comment>
<dbReference type="Pfam" id="PF05193">
    <property type="entry name" value="Peptidase_M16_C"/>
    <property type="match status" value="2"/>
</dbReference>
<evidence type="ECO:0000256" key="5">
    <source>
        <dbReference type="SAM" id="SignalP"/>
    </source>
</evidence>
<dbReference type="PANTHER" id="PTHR11851">
    <property type="entry name" value="METALLOPROTEASE"/>
    <property type="match status" value="1"/>
</dbReference>
<dbReference type="PROSITE" id="PS00143">
    <property type="entry name" value="INSULINASE"/>
    <property type="match status" value="1"/>
</dbReference>
<comment type="caution">
    <text evidence="8">The sequence shown here is derived from an EMBL/GenBank/DDBJ whole genome shotgun (WGS) entry which is preliminary data.</text>
</comment>
<dbReference type="AlphaFoldDB" id="A0A246WR47"/>
<proteinExistence type="inferred from homology"/>
<reference evidence="8 9" key="1">
    <citation type="submission" date="2017-06" db="EMBL/GenBank/DDBJ databases">
        <title>Herbaspirillum phytohormonus sp. nov., isolated from the root nodule of Robinia pseudoacacia in lead-zinc mine.</title>
        <authorList>
            <person name="Fan M."/>
            <person name="Lin Y."/>
        </authorList>
    </citation>
    <scope>NUCLEOTIDE SEQUENCE [LARGE SCALE GENOMIC DNA]</scope>
    <source>
        <strain evidence="8 9">HZ10</strain>
    </source>
</reference>
<organism evidence="8 9">
    <name type="scientific">Herbaspirillum robiniae</name>
    <dbReference type="NCBI Taxonomy" id="2014887"/>
    <lineage>
        <taxon>Bacteria</taxon>
        <taxon>Pseudomonadati</taxon>
        <taxon>Pseudomonadota</taxon>
        <taxon>Betaproteobacteria</taxon>
        <taxon>Burkholderiales</taxon>
        <taxon>Oxalobacteraceae</taxon>
        <taxon>Herbaspirillum</taxon>
    </lineage>
</organism>
<dbReference type="GO" id="GO:0006508">
    <property type="term" value="P:proteolysis"/>
    <property type="evidence" value="ECO:0007669"/>
    <property type="project" value="InterPro"/>
</dbReference>